<dbReference type="PANTHER" id="PTHR11292:SF7">
    <property type="entry name" value="T-CELL SURFACE GLYCOPROTEIN CD8 BETA CHAIN-RELATED"/>
    <property type="match status" value="1"/>
</dbReference>
<evidence type="ECO:0000313" key="1">
    <source>
        <dbReference type="Proteomes" id="UP001732720"/>
    </source>
</evidence>
<dbReference type="InterPro" id="IPR042414">
    <property type="entry name" value="CD8B"/>
</dbReference>
<protein>
    <submittedName>
        <fullName evidence="2">T-cell surface glycoprotein CD8 beta chain</fullName>
    </submittedName>
</protein>
<dbReference type="SMART" id="SM00409">
    <property type="entry name" value="IG"/>
    <property type="match status" value="1"/>
</dbReference>
<accession>A0A8B7WBZ8</accession>
<dbReference type="GO" id="GO:0009986">
    <property type="term" value="C:cell surface"/>
    <property type="evidence" value="ECO:0007669"/>
    <property type="project" value="TreeGrafter"/>
</dbReference>
<dbReference type="KEGG" id="ccan:109700591"/>
<evidence type="ECO:0000313" key="2">
    <source>
        <dbReference type="RefSeq" id="XP_020041443.2"/>
    </source>
</evidence>
<dbReference type="CTD" id="926"/>
<dbReference type="InterPro" id="IPR013106">
    <property type="entry name" value="Ig_V-set"/>
</dbReference>
<dbReference type="SMART" id="SM00406">
    <property type="entry name" value="IGv"/>
    <property type="match status" value="1"/>
</dbReference>
<sequence>MQPRLWLVLAAQLAALHGSSAFQQAPEPKNVLTNQVVVLYCDAKNSPSNTHTYWLRQRQAPSKDSHYEILASWHPLKGTMYGNGVTKENLTLYREMGRSILNLTSLKPADSGVYFCMTIGTPELTFGRGTQLSVVDVFPTAAQPTKKTTRKKVCRPPSPVTRKGLPCSPIILSLLVAGILVLLVSLGVAIHLHCLRRRARLRFMKQFYK</sequence>
<dbReference type="InterPro" id="IPR003599">
    <property type="entry name" value="Ig_sub"/>
</dbReference>
<dbReference type="GO" id="GO:0002250">
    <property type="term" value="P:adaptive immune response"/>
    <property type="evidence" value="ECO:0007669"/>
    <property type="project" value="UniProtKB-KW"/>
</dbReference>
<dbReference type="Proteomes" id="UP001732720">
    <property type="component" value="Chromosome 12"/>
</dbReference>
<keyword evidence="1" id="KW-1185">Reference proteome</keyword>
<dbReference type="InterPro" id="IPR036179">
    <property type="entry name" value="Ig-like_dom_sf"/>
</dbReference>
<dbReference type="GO" id="GO:0005886">
    <property type="term" value="C:plasma membrane"/>
    <property type="evidence" value="ECO:0007669"/>
    <property type="project" value="UniProtKB-ARBA"/>
</dbReference>
<dbReference type="PANTHER" id="PTHR11292">
    <property type="entry name" value="T-CELL SURFACE GLYCOPROTEIN CD8 BETA CHAIN"/>
    <property type="match status" value="1"/>
</dbReference>
<dbReference type="InterPro" id="IPR013783">
    <property type="entry name" value="Ig-like_fold"/>
</dbReference>
<dbReference type="Gene3D" id="2.60.40.10">
    <property type="entry name" value="Immunoglobulins"/>
    <property type="match status" value="1"/>
</dbReference>
<dbReference type="Pfam" id="PF07686">
    <property type="entry name" value="V-set"/>
    <property type="match status" value="1"/>
</dbReference>
<gene>
    <name evidence="2" type="primary">Cd8b</name>
</gene>
<dbReference type="OrthoDB" id="9394844at2759"/>
<dbReference type="InterPro" id="IPR007110">
    <property type="entry name" value="Ig-like_dom"/>
</dbReference>
<name>A0A8B7WBZ8_CASCN</name>
<organism evidence="2">
    <name type="scientific">Castor canadensis</name>
    <name type="common">American beaver</name>
    <dbReference type="NCBI Taxonomy" id="51338"/>
    <lineage>
        <taxon>Eukaryota</taxon>
        <taxon>Metazoa</taxon>
        <taxon>Chordata</taxon>
        <taxon>Craniata</taxon>
        <taxon>Vertebrata</taxon>
        <taxon>Euteleostomi</taxon>
        <taxon>Mammalia</taxon>
        <taxon>Eutheria</taxon>
        <taxon>Euarchontoglires</taxon>
        <taxon>Glires</taxon>
        <taxon>Rodentia</taxon>
        <taxon>Castorimorpha</taxon>
        <taxon>Castoridae</taxon>
        <taxon>Castor</taxon>
    </lineage>
</organism>
<dbReference type="PROSITE" id="PS50835">
    <property type="entry name" value="IG_LIKE"/>
    <property type="match status" value="1"/>
</dbReference>
<dbReference type="SUPFAM" id="SSF48726">
    <property type="entry name" value="Immunoglobulin"/>
    <property type="match status" value="1"/>
</dbReference>
<dbReference type="RefSeq" id="XP_020041443.2">
    <property type="nucleotide sequence ID" value="XM_020185854.2"/>
</dbReference>
<dbReference type="GO" id="GO:0042288">
    <property type="term" value="F:MHC class I protein binding"/>
    <property type="evidence" value="ECO:0007669"/>
    <property type="project" value="InterPro"/>
</dbReference>
<proteinExistence type="predicted"/>
<dbReference type="GO" id="GO:0015026">
    <property type="term" value="F:coreceptor activity"/>
    <property type="evidence" value="ECO:0007669"/>
    <property type="project" value="InterPro"/>
</dbReference>
<dbReference type="FunFam" id="2.60.40.10:FF:000645">
    <property type="entry name" value="T-cell surface glycoprotein CD8 beta chain"/>
    <property type="match status" value="1"/>
</dbReference>
<dbReference type="GO" id="GO:0050776">
    <property type="term" value="P:regulation of immune response"/>
    <property type="evidence" value="ECO:0007669"/>
    <property type="project" value="InterPro"/>
</dbReference>
<reference evidence="2" key="1">
    <citation type="submission" date="2025-08" db="UniProtKB">
        <authorList>
            <consortium name="RefSeq"/>
        </authorList>
    </citation>
    <scope>IDENTIFICATION</scope>
</reference>